<keyword evidence="3" id="KW-1185">Reference proteome</keyword>
<comment type="caution">
    <text evidence="2">The sequence shown here is derived from an EMBL/GenBank/DDBJ whole genome shotgun (WGS) entry which is preliminary data.</text>
</comment>
<reference evidence="2 3" key="1">
    <citation type="submission" date="2018-03" db="EMBL/GenBank/DDBJ databases">
        <title>Genomic Encyclopedia of Archaeal and Bacterial Type Strains, Phase II (KMG-II): from individual species to whole genera.</title>
        <authorList>
            <person name="Goeker M."/>
        </authorList>
    </citation>
    <scope>NUCLEOTIDE SEQUENCE [LARGE SCALE GENOMIC DNA]</scope>
    <source>
        <strain evidence="2 3">DSM 29328</strain>
    </source>
</reference>
<evidence type="ECO:0000313" key="3">
    <source>
        <dbReference type="Proteomes" id="UP000239480"/>
    </source>
</evidence>
<dbReference type="RefSeq" id="WP_146136676.1">
    <property type="nucleotide sequence ID" value="NZ_PVTD01000003.1"/>
</dbReference>
<dbReference type="EMBL" id="PVTD01000003">
    <property type="protein sequence ID" value="PRY24435.1"/>
    <property type="molecule type" value="Genomic_DNA"/>
</dbReference>
<gene>
    <name evidence="2" type="ORF">CLV78_103301</name>
</gene>
<name>A0A2T0RTB3_9RHOB</name>
<sequence length="462" mass="49411">MGIPGESGTSKAEGDASVPGSSGIISALEAILDSPEFEGAERVQAFLGYVVNETLQGRGESIRGKTIVEDVYGRSPVEGRDPMAVVRVDAGRLRRRLETYYAGSGANDEVRIRLTPGSYEPSFERKPLDGPAPETREVDLTPVPAPRRPWLLPAALGGLLLSGGILLLGVVGSGFWGDTERRTAKATSDRTEETARAVREALFSASPARLQAANLSAEARRLIFPALEPRWLAIVLQMFRLTIEMDPGFHGGYAGAAQVEALLAVSLPPGPERDGRIASASASAQRAMSLAIGESWSHSSAALVAFAQRDYAAALRSSSRALQLGPDDVHALTVDALVALFAGEFEHAIAAADRVEEMRGPTDRFPLLGIRGTANFHLGKYEAALELFSESALKGDPISPISLGYLIATNARLGNMDQAREMNDLLQSAWQGYPLDALYRTLFRDGAHAQDVIDGLIDAGWH</sequence>
<dbReference type="Proteomes" id="UP000239480">
    <property type="component" value="Unassembled WGS sequence"/>
</dbReference>
<organism evidence="2 3">
    <name type="scientific">Aliiruegeria haliotis</name>
    <dbReference type="NCBI Taxonomy" id="1280846"/>
    <lineage>
        <taxon>Bacteria</taxon>
        <taxon>Pseudomonadati</taxon>
        <taxon>Pseudomonadota</taxon>
        <taxon>Alphaproteobacteria</taxon>
        <taxon>Rhodobacterales</taxon>
        <taxon>Roseobacteraceae</taxon>
        <taxon>Aliiruegeria</taxon>
    </lineage>
</organism>
<dbReference type="AlphaFoldDB" id="A0A2T0RTB3"/>
<keyword evidence="1" id="KW-0812">Transmembrane</keyword>
<evidence type="ECO:0000313" key="2">
    <source>
        <dbReference type="EMBL" id="PRY24435.1"/>
    </source>
</evidence>
<dbReference type="Gene3D" id="1.25.40.10">
    <property type="entry name" value="Tetratricopeptide repeat domain"/>
    <property type="match status" value="1"/>
</dbReference>
<keyword evidence="1" id="KW-1133">Transmembrane helix</keyword>
<feature type="transmembrane region" description="Helical" evidence="1">
    <location>
        <begin position="150"/>
        <end position="176"/>
    </location>
</feature>
<evidence type="ECO:0000256" key="1">
    <source>
        <dbReference type="SAM" id="Phobius"/>
    </source>
</evidence>
<dbReference type="InterPro" id="IPR011990">
    <property type="entry name" value="TPR-like_helical_dom_sf"/>
</dbReference>
<proteinExistence type="predicted"/>
<dbReference type="SUPFAM" id="SSF48452">
    <property type="entry name" value="TPR-like"/>
    <property type="match status" value="1"/>
</dbReference>
<keyword evidence="1" id="KW-0472">Membrane</keyword>
<accession>A0A2T0RTB3</accession>
<dbReference type="OrthoDB" id="54411at2"/>
<protein>
    <submittedName>
        <fullName evidence="2">Tetratricopeptide (TPR) repeat protein</fullName>
    </submittedName>
</protein>